<feature type="domain" description="MotA/TolQ/ExbB proton channel" evidence="11">
    <location>
        <begin position="52"/>
        <end position="139"/>
    </location>
</feature>
<keyword evidence="2 8" id="KW-0813">Transport</keyword>
<comment type="caution">
    <text evidence="12">The sequence shown here is derived from an EMBL/GenBank/DDBJ whole genome shotgun (WGS) entry which is preliminary data.</text>
</comment>
<evidence type="ECO:0000256" key="6">
    <source>
        <dbReference type="ARBA" id="ARBA00022989"/>
    </source>
</evidence>
<proteinExistence type="inferred from homology"/>
<dbReference type="GO" id="GO:0017038">
    <property type="term" value="P:protein import"/>
    <property type="evidence" value="ECO:0007669"/>
    <property type="project" value="TreeGrafter"/>
</dbReference>
<evidence type="ECO:0000256" key="7">
    <source>
        <dbReference type="ARBA" id="ARBA00023136"/>
    </source>
</evidence>
<reference evidence="12 13" key="1">
    <citation type="submission" date="2018-04" db="EMBL/GenBank/DDBJ databases">
        <title>Novel Campyloabacter and Helicobacter Species and Strains.</title>
        <authorList>
            <person name="Mannion A.J."/>
            <person name="Shen Z."/>
            <person name="Fox J.G."/>
        </authorList>
    </citation>
    <scope>NUCLEOTIDE SEQUENCE [LARGE SCALE GENOMIC DNA]</scope>
    <source>
        <strain evidence="12 13">MIT 17-337</strain>
    </source>
</reference>
<dbReference type="Pfam" id="PF01618">
    <property type="entry name" value="MotA_ExbB"/>
    <property type="match status" value="1"/>
</dbReference>
<evidence type="ECO:0000256" key="5">
    <source>
        <dbReference type="ARBA" id="ARBA00022927"/>
    </source>
</evidence>
<dbReference type="InterPro" id="IPR002898">
    <property type="entry name" value="MotA_ExbB_proton_chnl"/>
</dbReference>
<dbReference type="EMBL" id="NXLQ01000015">
    <property type="protein sequence ID" value="RDU64990.1"/>
    <property type="molecule type" value="Genomic_DNA"/>
</dbReference>
<sequence length="257" mass="29240">MEKIATYASYFDYGIFGFLIFLSLLVIAIGIERLWFYSIIRLDDYEDRRELELDLHKRLTLVATIGSNAPYVGLLGTVIGIMLTFASIGVHTILDTKSIMAGLAMALRATALGLIVAIPSIVFYNLLLRKAEVILTNWDIFNTPIIKNKQNPRLDSREDTTINQLTKDNRDMPYQFQDYADLGSKIHKMPKMIHKENKQDSSSLNSQNNTANSYNQDDIHDSLEINNLPKELDSQIKDLIAQYKSEHKNQGATHEKN</sequence>
<evidence type="ECO:0000256" key="1">
    <source>
        <dbReference type="ARBA" id="ARBA00004429"/>
    </source>
</evidence>
<dbReference type="InterPro" id="IPR014172">
    <property type="entry name" value="TonB_ExbB_2"/>
</dbReference>
<organism evidence="12 13">
    <name type="scientific">Helicobacter didelphidarum</name>
    <dbReference type="NCBI Taxonomy" id="2040648"/>
    <lineage>
        <taxon>Bacteria</taxon>
        <taxon>Pseudomonadati</taxon>
        <taxon>Campylobacterota</taxon>
        <taxon>Epsilonproteobacteria</taxon>
        <taxon>Campylobacterales</taxon>
        <taxon>Helicobacteraceae</taxon>
        <taxon>Helicobacter</taxon>
    </lineage>
</organism>
<feature type="transmembrane region" description="Helical" evidence="10">
    <location>
        <begin position="106"/>
        <end position="127"/>
    </location>
</feature>
<feature type="transmembrane region" description="Helical" evidence="10">
    <location>
        <begin position="12"/>
        <end position="31"/>
    </location>
</feature>
<evidence type="ECO:0000259" key="11">
    <source>
        <dbReference type="Pfam" id="PF01618"/>
    </source>
</evidence>
<comment type="subcellular location">
    <subcellularLocation>
        <location evidence="1">Cell inner membrane</location>
        <topology evidence="1">Multi-pass membrane protein</topology>
    </subcellularLocation>
    <subcellularLocation>
        <location evidence="8">Membrane</location>
        <topology evidence="8">Multi-pass membrane protein</topology>
    </subcellularLocation>
</comment>
<evidence type="ECO:0000313" key="13">
    <source>
        <dbReference type="Proteomes" id="UP000256379"/>
    </source>
</evidence>
<dbReference type="NCBIfam" id="TIGR02805">
    <property type="entry name" value="exbB2"/>
    <property type="match status" value="1"/>
</dbReference>
<evidence type="ECO:0000256" key="8">
    <source>
        <dbReference type="RuleBase" id="RU004057"/>
    </source>
</evidence>
<dbReference type="GO" id="GO:0055085">
    <property type="term" value="P:transmembrane transport"/>
    <property type="evidence" value="ECO:0007669"/>
    <property type="project" value="InterPro"/>
</dbReference>
<dbReference type="AlphaFoldDB" id="A0A3D8IIX0"/>
<evidence type="ECO:0000256" key="3">
    <source>
        <dbReference type="ARBA" id="ARBA00022475"/>
    </source>
</evidence>
<dbReference type="OrthoDB" id="9805133at2"/>
<feature type="region of interest" description="Disordered" evidence="9">
    <location>
        <begin position="195"/>
        <end position="218"/>
    </location>
</feature>
<evidence type="ECO:0000256" key="10">
    <source>
        <dbReference type="SAM" id="Phobius"/>
    </source>
</evidence>
<gene>
    <name evidence="12" type="primary">exbB</name>
    <name evidence="12" type="ORF">CQA53_07040</name>
</gene>
<comment type="similarity">
    <text evidence="8">Belongs to the exbB/tolQ family.</text>
</comment>
<protein>
    <submittedName>
        <fullName evidence="12">TonB-system energizer ExbB</fullName>
    </submittedName>
</protein>
<keyword evidence="6 10" id="KW-1133">Transmembrane helix</keyword>
<dbReference type="InterPro" id="IPR050790">
    <property type="entry name" value="ExbB/TolQ_transport"/>
</dbReference>
<evidence type="ECO:0000256" key="9">
    <source>
        <dbReference type="SAM" id="MobiDB-lite"/>
    </source>
</evidence>
<keyword evidence="7 10" id="KW-0472">Membrane</keyword>
<keyword evidence="3" id="KW-1003">Cell membrane</keyword>
<dbReference type="Proteomes" id="UP000256379">
    <property type="component" value="Unassembled WGS sequence"/>
</dbReference>
<evidence type="ECO:0000256" key="4">
    <source>
        <dbReference type="ARBA" id="ARBA00022692"/>
    </source>
</evidence>
<dbReference type="GO" id="GO:0005886">
    <property type="term" value="C:plasma membrane"/>
    <property type="evidence" value="ECO:0007669"/>
    <property type="project" value="UniProtKB-SubCell"/>
</dbReference>
<feature type="compositionally biased region" description="Polar residues" evidence="9">
    <location>
        <begin position="200"/>
        <end position="216"/>
    </location>
</feature>
<evidence type="ECO:0000256" key="2">
    <source>
        <dbReference type="ARBA" id="ARBA00022448"/>
    </source>
</evidence>
<keyword evidence="4 10" id="KW-0812">Transmembrane</keyword>
<evidence type="ECO:0000313" key="12">
    <source>
        <dbReference type="EMBL" id="RDU64990.1"/>
    </source>
</evidence>
<dbReference type="PANTHER" id="PTHR30625:SF15">
    <property type="entry name" value="BIOPOLYMER TRANSPORT PROTEIN EXBB"/>
    <property type="match status" value="1"/>
</dbReference>
<dbReference type="PANTHER" id="PTHR30625">
    <property type="entry name" value="PROTEIN TOLQ"/>
    <property type="match status" value="1"/>
</dbReference>
<name>A0A3D8IIX0_9HELI</name>
<keyword evidence="5 8" id="KW-0653">Protein transport</keyword>
<accession>A0A3D8IIX0</accession>
<keyword evidence="13" id="KW-1185">Reference proteome</keyword>
<feature type="transmembrane region" description="Helical" evidence="10">
    <location>
        <begin position="71"/>
        <end position="94"/>
    </location>
</feature>